<comment type="caution">
    <text evidence="5">The sequence shown here is derived from an EMBL/GenBank/DDBJ whole genome shotgun (WGS) entry which is preliminary data.</text>
</comment>
<sequence length="240" mass="26738">MDTSSIDEVWKRLVQCAQEYGFDRVLYGVTRSRTASSLGLEEDILVLSNHSEDYLDAFVRSGLYMEAPMVKWALENEGIASWKLIGERARAGLLSEAEARVIDLNQRHGIRAGYSISFRDTSVRTKGAIGLCALDRDQDHVEAIWAAHGPEIGFLCRLMHLKLTTLPYVAPRRPLSPRQREVLEWVGDGKTIQDIAVLLGVTTATIEKHLRLARESLSVETTAQAVLKASVHNQIFVIPG</sequence>
<reference evidence="6" key="1">
    <citation type="submission" date="2023-07" db="EMBL/GenBank/DDBJ databases">
        <title>Defluviimonas sediminis sp. nov., isolated from mangrove sediment.</title>
        <authorList>
            <person name="Liu L."/>
            <person name="Li J."/>
            <person name="Huang Y."/>
            <person name="Pan J."/>
            <person name="Li M."/>
        </authorList>
    </citation>
    <scope>NUCLEOTIDE SEQUENCE [LARGE SCALE GENOMIC DNA]</scope>
    <source>
        <strain evidence="6">FT324</strain>
    </source>
</reference>
<protein>
    <submittedName>
        <fullName evidence="5">LuxR family transcriptional regulator</fullName>
    </submittedName>
</protein>
<gene>
    <name evidence="5" type="ORF">N5I32_04800</name>
</gene>
<dbReference type="Proteomes" id="UP001205601">
    <property type="component" value="Unassembled WGS sequence"/>
</dbReference>
<dbReference type="Gene3D" id="3.30.450.80">
    <property type="entry name" value="Transcription factor LuxR-like, autoinducer-binding domain"/>
    <property type="match status" value="1"/>
</dbReference>
<keyword evidence="1" id="KW-0805">Transcription regulation</keyword>
<organism evidence="5 6">
    <name type="scientific">Albidovulum sediminis</name>
    <dbReference type="NCBI Taxonomy" id="3066345"/>
    <lineage>
        <taxon>Bacteria</taxon>
        <taxon>Pseudomonadati</taxon>
        <taxon>Pseudomonadota</taxon>
        <taxon>Alphaproteobacteria</taxon>
        <taxon>Rhodobacterales</taxon>
        <taxon>Paracoccaceae</taxon>
        <taxon>Albidovulum</taxon>
    </lineage>
</organism>
<dbReference type="PANTHER" id="PTHR44688">
    <property type="entry name" value="DNA-BINDING TRANSCRIPTIONAL ACTIVATOR DEVR_DOSR"/>
    <property type="match status" value="1"/>
</dbReference>
<name>A0ABT2NIU6_9RHOB</name>
<dbReference type="PROSITE" id="PS50043">
    <property type="entry name" value="HTH_LUXR_2"/>
    <property type="match status" value="1"/>
</dbReference>
<evidence type="ECO:0000259" key="4">
    <source>
        <dbReference type="PROSITE" id="PS50043"/>
    </source>
</evidence>
<dbReference type="Gene3D" id="1.10.10.10">
    <property type="entry name" value="Winged helix-like DNA-binding domain superfamily/Winged helix DNA-binding domain"/>
    <property type="match status" value="1"/>
</dbReference>
<dbReference type="EMBL" id="JAOCQF010000001">
    <property type="protein sequence ID" value="MCT8328832.1"/>
    <property type="molecule type" value="Genomic_DNA"/>
</dbReference>
<feature type="domain" description="HTH luxR-type" evidence="4">
    <location>
        <begin position="168"/>
        <end position="233"/>
    </location>
</feature>
<dbReference type="SUPFAM" id="SSF46894">
    <property type="entry name" value="C-terminal effector domain of the bipartite response regulators"/>
    <property type="match status" value="1"/>
</dbReference>
<dbReference type="PRINTS" id="PR00038">
    <property type="entry name" value="HTHLUXR"/>
</dbReference>
<dbReference type="InterPro" id="IPR016032">
    <property type="entry name" value="Sig_transdc_resp-reg_C-effctor"/>
</dbReference>
<dbReference type="CDD" id="cd06170">
    <property type="entry name" value="LuxR_C_like"/>
    <property type="match status" value="1"/>
</dbReference>
<keyword evidence="3" id="KW-0804">Transcription</keyword>
<evidence type="ECO:0000256" key="2">
    <source>
        <dbReference type="ARBA" id="ARBA00023125"/>
    </source>
</evidence>
<dbReference type="PANTHER" id="PTHR44688:SF16">
    <property type="entry name" value="DNA-BINDING TRANSCRIPTIONAL ACTIVATOR DEVR_DOSR"/>
    <property type="match status" value="1"/>
</dbReference>
<dbReference type="InterPro" id="IPR005143">
    <property type="entry name" value="TF_LuxR_autoind-bd_dom"/>
</dbReference>
<dbReference type="RefSeq" id="WP_261494251.1">
    <property type="nucleotide sequence ID" value="NZ_JAOCQF010000001.1"/>
</dbReference>
<dbReference type="SUPFAM" id="SSF75516">
    <property type="entry name" value="Pheromone-binding domain of LuxR-like quorum-sensing transcription factors"/>
    <property type="match status" value="1"/>
</dbReference>
<dbReference type="InterPro" id="IPR036388">
    <property type="entry name" value="WH-like_DNA-bd_sf"/>
</dbReference>
<evidence type="ECO:0000313" key="6">
    <source>
        <dbReference type="Proteomes" id="UP001205601"/>
    </source>
</evidence>
<dbReference type="Pfam" id="PF00196">
    <property type="entry name" value="GerE"/>
    <property type="match status" value="1"/>
</dbReference>
<evidence type="ECO:0000256" key="1">
    <source>
        <dbReference type="ARBA" id="ARBA00023015"/>
    </source>
</evidence>
<evidence type="ECO:0000256" key="3">
    <source>
        <dbReference type="ARBA" id="ARBA00023163"/>
    </source>
</evidence>
<dbReference type="InterPro" id="IPR036693">
    <property type="entry name" value="TF_LuxR_autoind-bd_dom_sf"/>
</dbReference>
<evidence type="ECO:0000313" key="5">
    <source>
        <dbReference type="EMBL" id="MCT8328832.1"/>
    </source>
</evidence>
<dbReference type="InterPro" id="IPR000792">
    <property type="entry name" value="Tscrpt_reg_LuxR_C"/>
</dbReference>
<dbReference type="Pfam" id="PF03472">
    <property type="entry name" value="Autoind_bind"/>
    <property type="match status" value="1"/>
</dbReference>
<proteinExistence type="predicted"/>
<keyword evidence="6" id="KW-1185">Reference proteome</keyword>
<dbReference type="SMART" id="SM00421">
    <property type="entry name" value="HTH_LUXR"/>
    <property type="match status" value="1"/>
</dbReference>
<accession>A0ABT2NIU6</accession>
<keyword evidence="2" id="KW-0238">DNA-binding</keyword>